<dbReference type="InterPro" id="IPR039424">
    <property type="entry name" value="SBP_5"/>
</dbReference>
<dbReference type="SUPFAM" id="SSF53850">
    <property type="entry name" value="Periplasmic binding protein-like II"/>
    <property type="match status" value="1"/>
</dbReference>
<evidence type="ECO:0000313" key="4">
    <source>
        <dbReference type="Proteomes" id="UP000624325"/>
    </source>
</evidence>
<dbReference type="CDD" id="cd00995">
    <property type="entry name" value="PBP2_NikA_DppA_OppA_like"/>
    <property type="match status" value="1"/>
</dbReference>
<sequence>MRAIPVARMTLALAVVAATAACSTTSGGDAAEGGKAGGTLTVASPYPTQSLDPHGAAGAATGTQIAGQAIFSRLVRAKPDGEMIGDFATKWDVDPQATTWTFTLRDGVTFSDGSAADSADVVASIKRVVDLKGPNAANFTGIDAKADGPGKVVLSTAKPDPALLGKLTLLFITPSDVTEQSFTKPVGSGPFRVDSFTPGQTLELLPNPDYYGGAPKLDKLVMRVIPEVSARMTALKTGEIQATWGIPDDQVAQLQGDDGLTVQSVPATSVYTMWFNSGVPALAKPEVRRALWQAVDFDTIVTSLYPQTGEVSKSVLAPAVLGYSALEPPKYDAAAAKAALQAAGFDFSTKLRLQFSGADYRQFIQAVVADLNKIGVKAEAAEKESAVFLEDLLAMRWDINFQSLSTPTFDAATNLGRLYTCAAKRNGYCNPQLDTVLNEAGSISDANKRKELYAQASQIIWSDAVGMYPMSLKIAYAWRSEVHGLEPNPSYLPDFSTVTLS</sequence>
<dbReference type="Proteomes" id="UP000624325">
    <property type="component" value="Unassembled WGS sequence"/>
</dbReference>
<proteinExistence type="predicted"/>
<evidence type="ECO:0000259" key="2">
    <source>
        <dbReference type="Pfam" id="PF00496"/>
    </source>
</evidence>
<dbReference type="RefSeq" id="WP_203701840.1">
    <property type="nucleotide sequence ID" value="NZ_BAAALU010000008.1"/>
</dbReference>
<evidence type="ECO:0000256" key="1">
    <source>
        <dbReference type="SAM" id="SignalP"/>
    </source>
</evidence>
<dbReference type="Gene3D" id="3.40.190.10">
    <property type="entry name" value="Periplasmic binding protein-like II"/>
    <property type="match status" value="1"/>
</dbReference>
<gene>
    <name evidence="3" type="ORF">Air01nite_21430</name>
</gene>
<dbReference type="Pfam" id="PF00496">
    <property type="entry name" value="SBP_bac_5"/>
    <property type="match status" value="1"/>
</dbReference>
<dbReference type="PROSITE" id="PS51257">
    <property type="entry name" value="PROKAR_LIPOPROTEIN"/>
    <property type="match status" value="1"/>
</dbReference>
<dbReference type="Gene3D" id="3.90.76.10">
    <property type="entry name" value="Dipeptide-binding Protein, Domain 1"/>
    <property type="match status" value="1"/>
</dbReference>
<accession>A0ABQ4BZT9</accession>
<feature type="signal peptide" evidence="1">
    <location>
        <begin position="1"/>
        <end position="20"/>
    </location>
</feature>
<feature type="domain" description="Solute-binding protein family 5" evidence="2">
    <location>
        <begin position="83"/>
        <end position="424"/>
    </location>
</feature>
<reference evidence="3 4" key="1">
    <citation type="submission" date="2021-01" db="EMBL/GenBank/DDBJ databases">
        <title>Whole genome shotgun sequence of Asanoa iriomotensis NBRC 100142.</title>
        <authorList>
            <person name="Komaki H."/>
            <person name="Tamura T."/>
        </authorList>
    </citation>
    <scope>NUCLEOTIDE SEQUENCE [LARGE SCALE GENOMIC DNA]</scope>
    <source>
        <strain evidence="3 4">NBRC 100142</strain>
    </source>
</reference>
<keyword evidence="4" id="KW-1185">Reference proteome</keyword>
<dbReference type="InterPro" id="IPR030678">
    <property type="entry name" value="Peptide/Ni-bd"/>
</dbReference>
<evidence type="ECO:0000313" key="3">
    <source>
        <dbReference type="EMBL" id="GIF56048.1"/>
    </source>
</evidence>
<dbReference type="PIRSF" id="PIRSF002741">
    <property type="entry name" value="MppA"/>
    <property type="match status" value="1"/>
</dbReference>
<dbReference type="EMBL" id="BONC01000011">
    <property type="protein sequence ID" value="GIF56048.1"/>
    <property type="molecule type" value="Genomic_DNA"/>
</dbReference>
<protein>
    <submittedName>
        <fullName evidence="3">ABC transporter substrate-binding protein</fullName>
    </submittedName>
</protein>
<dbReference type="PANTHER" id="PTHR30290">
    <property type="entry name" value="PERIPLASMIC BINDING COMPONENT OF ABC TRANSPORTER"/>
    <property type="match status" value="1"/>
</dbReference>
<dbReference type="PANTHER" id="PTHR30290:SF65">
    <property type="entry name" value="MONOACYL PHOSPHATIDYLINOSITOL TETRAMANNOSIDE-BINDING PROTEIN LPQW-RELATED"/>
    <property type="match status" value="1"/>
</dbReference>
<name>A0ABQ4BZT9_9ACTN</name>
<organism evidence="3 4">
    <name type="scientific">Asanoa iriomotensis</name>
    <dbReference type="NCBI Taxonomy" id="234613"/>
    <lineage>
        <taxon>Bacteria</taxon>
        <taxon>Bacillati</taxon>
        <taxon>Actinomycetota</taxon>
        <taxon>Actinomycetes</taxon>
        <taxon>Micromonosporales</taxon>
        <taxon>Micromonosporaceae</taxon>
        <taxon>Asanoa</taxon>
    </lineage>
</organism>
<comment type="caution">
    <text evidence="3">The sequence shown here is derived from an EMBL/GenBank/DDBJ whole genome shotgun (WGS) entry which is preliminary data.</text>
</comment>
<dbReference type="Gene3D" id="3.10.105.10">
    <property type="entry name" value="Dipeptide-binding Protein, Domain 3"/>
    <property type="match status" value="1"/>
</dbReference>
<keyword evidence="1" id="KW-0732">Signal</keyword>
<dbReference type="InterPro" id="IPR000914">
    <property type="entry name" value="SBP_5_dom"/>
</dbReference>
<feature type="chain" id="PRO_5046069184" evidence="1">
    <location>
        <begin position="21"/>
        <end position="501"/>
    </location>
</feature>